<sequence length="101" mass="11572">MGGSSVKENFNPFLHIKSRKPFHTANDRITIQESQSVFCELLLVPTMDTKIKHCCASKEYFQHVINITTIVIICLHICFVNCSPGPTMRYKIEHQIAARNH</sequence>
<dbReference type="EMBL" id="DUZY01000008">
    <property type="protein sequence ID" value="DAD48353.1"/>
    <property type="molecule type" value="Genomic_DNA"/>
</dbReference>
<evidence type="ECO:0000313" key="2">
    <source>
        <dbReference type="Proteomes" id="UP000607653"/>
    </source>
</evidence>
<gene>
    <name evidence="1" type="ORF">HUJ06_018290</name>
</gene>
<keyword evidence="2" id="KW-1185">Reference proteome</keyword>
<proteinExistence type="predicted"/>
<organism evidence="1 2">
    <name type="scientific">Nelumbo nucifera</name>
    <name type="common">Sacred lotus</name>
    <dbReference type="NCBI Taxonomy" id="4432"/>
    <lineage>
        <taxon>Eukaryota</taxon>
        <taxon>Viridiplantae</taxon>
        <taxon>Streptophyta</taxon>
        <taxon>Embryophyta</taxon>
        <taxon>Tracheophyta</taxon>
        <taxon>Spermatophyta</taxon>
        <taxon>Magnoliopsida</taxon>
        <taxon>Proteales</taxon>
        <taxon>Nelumbonaceae</taxon>
        <taxon>Nelumbo</taxon>
    </lineage>
</organism>
<name>A0A822ZTS6_NELNU</name>
<evidence type="ECO:0000313" key="1">
    <source>
        <dbReference type="EMBL" id="DAD48353.1"/>
    </source>
</evidence>
<comment type="caution">
    <text evidence="1">The sequence shown here is derived from an EMBL/GenBank/DDBJ whole genome shotgun (WGS) entry which is preliminary data.</text>
</comment>
<reference evidence="1 2" key="1">
    <citation type="journal article" date="2020" name="Mol. Biol. Evol.">
        <title>Distinct Expression and Methylation Patterns for Genes with Different Fates following a Single Whole-Genome Duplication in Flowering Plants.</title>
        <authorList>
            <person name="Shi T."/>
            <person name="Rahmani R.S."/>
            <person name="Gugger P.F."/>
            <person name="Wang M."/>
            <person name="Li H."/>
            <person name="Zhang Y."/>
            <person name="Li Z."/>
            <person name="Wang Q."/>
            <person name="Van de Peer Y."/>
            <person name="Marchal K."/>
            <person name="Chen J."/>
        </authorList>
    </citation>
    <scope>NUCLEOTIDE SEQUENCE [LARGE SCALE GENOMIC DNA]</scope>
    <source>
        <tissue evidence="1">Leaf</tissue>
    </source>
</reference>
<protein>
    <submittedName>
        <fullName evidence="1">Uncharacterized protein</fullName>
    </submittedName>
</protein>
<dbReference type="Proteomes" id="UP000607653">
    <property type="component" value="Unassembled WGS sequence"/>
</dbReference>
<accession>A0A822ZTS6</accession>
<dbReference type="AlphaFoldDB" id="A0A822ZTS6"/>